<dbReference type="Gene3D" id="1.10.10.10">
    <property type="entry name" value="Winged helix-like DNA-binding domain superfamily/Winged helix DNA-binding domain"/>
    <property type="match status" value="1"/>
</dbReference>
<comment type="similarity">
    <text evidence="1">In the C-terminal section; belongs to the class-I pyridoxal-phosphate-dependent aminotransferase family.</text>
</comment>
<keyword evidence="2" id="KW-0663">Pyridoxal phosphate</keyword>
<dbReference type="InterPro" id="IPR004839">
    <property type="entry name" value="Aminotransferase_I/II_large"/>
</dbReference>
<evidence type="ECO:0000313" key="8">
    <source>
        <dbReference type="EMBL" id="QMT03040.1"/>
    </source>
</evidence>
<dbReference type="AlphaFoldDB" id="A0A7D7LTZ8"/>
<evidence type="ECO:0000313" key="9">
    <source>
        <dbReference type="Proteomes" id="UP000515663"/>
    </source>
</evidence>
<dbReference type="EMBL" id="CP059491">
    <property type="protein sequence ID" value="QMT03040.1"/>
    <property type="molecule type" value="Genomic_DNA"/>
</dbReference>
<name>A0A7D7LTZ8_9ACTN</name>
<accession>A0A7D7LTZ8</accession>
<protein>
    <submittedName>
        <fullName evidence="8">PLP-dependent aminotransferase family protein</fullName>
    </submittedName>
</protein>
<dbReference type="GO" id="GO:0030170">
    <property type="term" value="F:pyridoxal phosphate binding"/>
    <property type="evidence" value="ECO:0007669"/>
    <property type="project" value="InterPro"/>
</dbReference>
<dbReference type="GO" id="GO:0008483">
    <property type="term" value="F:transaminase activity"/>
    <property type="evidence" value="ECO:0007669"/>
    <property type="project" value="UniProtKB-KW"/>
</dbReference>
<feature type="compositionally biased region" description="Low complexity" evidence="6">
    <location>
        <begin position="8"/>
        <end position="25"/>
    </location>
</feature>
<dbReference type="CDD" id="cd00609">
    <property type="entry name" value="AAT_like"/>
    <property type="match status" value="1"/>
</dbReference>
<dbReference type="PANTHER" id="PTHR46577:SF1">
    <property type="entry name" value="HTH-TYPE TRANSCRIPTIONAL REGULATORY PROTEIN GABR"/>
    <property type="match status" value="1"/>
</dbReference>
<evidence type="ECO:0000256" key="1">
    <source>
        <dbReference type="ARBA" id="ARBA00005384"/>
    </source>
</evidence>
<dbReference type="InterPro" id="IPR015424">
    <property type="entry name" value="PyrdxlP-dep_Trfase"/>
</dbReference>
<sequence>MAEKRANPAGVAPADDPTPADPWTDVAQRLGTDLFLELQPDPDAGRRGRGATRRRALIEALRSAILEGRLPAGTALPPYRSLAADLGLARGTVSAVYQELIAEGWLTARQGSATRVAEGSSRPPAMIEESSPVTPSAIRHDFFLGQPCAAMFPRTDWIRATRRVLTETADDAFAPAHPQGRPELRSALAAYLGRTRGVRTTGGEIVLGTSVSSALELLSRSVFGDTIAVESHGLPFHWQPLERGGTRVVPIPIDHDGMVVADLEHSGAGAVLLTPSHQFPTGVALSPARRMQVVDWARRTGAIIVEDDYDGEFRYDRDPVGALQALGPDVVIHAGSMSKSLSPAVRVGWLALPPHLVQVVLDAKGIREPDASIVDQLVLAELIDTGAYDRHIRRSRQVYRDRRDALVAALDEIGLELPGIAAGLHAVIPVDHAEEDALVHRAYERGISIVGQSLFRHPAADPLPSGGVAVGFGTPAPSTFTTDLRALTALLADRAPA</sequence>
<proteinExistence type="inferred from homology"/>
<keyword evidence="9" id="KW-1185">Reference proteome</keyword>
<dbReference type="CDD" id="cd07377">
    <property type="entry name" value="WHTH_GntR"/>
    <property type="match status" value="1"/>
</dbReference>
<evidence type="ECO:0000256" key="3">
    <source>
        <dbReference type="ARBA" id="ARBA00023015"/>
    </source>
</evidence>
<dbReference type="Gene3D" id="3.40.640.10">
    <property type="entry name" value="Type I PLP-dependent aspartate aminotransferase-like (Major domain)"/>
    <property type="match status" value="1"/>
</dbReference>
<feature type="domain" description="HTH gntR-type" evidence="7">
    <location>
        <begin position="51"/>
        <end position="119"/>
    </location>
</feature>
<dbReference type="KEGG" id="gji:H1R19_07975"/>
<keyword evidence="5" id="KW-0804">Transcription</keyword>
<keyword evidence="8" id="KW-0808">Transferase</keyword>
<evidence type="ECO:0000259" key="7">
    <source>
        <dbReference type="PROSITE" id="PS50949"/>
    </source>
</evidence>
<dbReference type="SUPFAM" id="SSF46785">
    <property type="entry name" value="Winged helix' DNA-binding domain"/>
    <property type="match status" value="1"/>
</dbReference>
<gene>
    <name evidence="8" type="ORF">H1R19_07975</name>
</gene>
<keyword evidence="3" id="KW-0805">Transcription regulation</keyword>
<reference evidence="9" key="1">
    <citation type="submission" date="2020-07" db="EMBL/GenBank/DDBJ databases">
        <title>novel species isolated from the respiratory tract of Marmot.</title>
        <authorList>
            <person name="Zhang G."/>
        </authorList>
    </citation>
    <scope>NUCLEOTIDE SEQUENCE [LARGE SCALE GENOMIC DNA]</scope>
    <source>
        <strain evidence="9">686</strain>
    </source>
</reference>
<dbReference type="InterPro" id="IPR015421">
    <property type="entry name" value="PyrdxlP-dep_Trfase_major"/>
</dbReference>
<keyword evidence="4" id="KW-0238">DNA-binding</keyword>
<dbReference type="PROSITE" id="PS50949">
    <property type="entry name" value="HTH_GNTR"/>
    <property type="match status" value="1"/>
</dbReference>
<dbReference type="InterPro" id="IPR036388">
    <property type="entry name" value="WH-like_DNA-bd_sf"/>
</dbReference>
<dbReference type="GO" id="GO:0003677">
    <property type="term" value="F:DNA binding"/>
    <property type="evidence" value="ECO:0007669"/>
    <property type="project" value="UniProtKB-KW"/>
</dbReference>
<keyword evidence="8" id="KW-0032">Aminotransferase</keyword>
<dbReference type="RefSeq" id="WP_219851152.1">
    <property type="nucleotide sequence ID" value="NZ_CP059491.1"/>
</dbReference>
<dbReference type="PANTHER" id="PTHR46577">
    <property type="entry name" value="HTH-TYPE TRANSCRIPTIONAL REGULATORY PROTEIN GABR"/>
    <property type="match status" value="1"/>
</dbReference>
<dbReference type="InterPro" id="IPR051446">
    <property type="entry name" value="HTH_trans_reg/aminotransferase"/>
</dbReference>
<evidence type="ECO:0000256" key="2">
    <source>
        <dbReference type="ARBA" id="ARBA00022898"/>
    </source>
</evidence>
<evidence type="ECO:0000256" key="4">
    <source>
        <dbReference type="ARBA" id="ARBA00023125"/>
    </source>
</evidence>
<dbReference type="SMART" id="SM00345">
    <property type="entry name" value="HTH_GNTR"/>
    <property type="match status" value="1"/>
</dbReference>
<dbReference type="Pfam" id="PF00155">
    <property type="entry name" value="Aminotran_1_2"/>
    <property type="match status" value="1"/>
</dbReference>
<dbReference type="Pfam" id="PF00392">
    <property type="entry name" value="GntR"/>
    <property type="match status" value="1"/>
</dbReference>
<organism evidence="8 9">
    <name type="scientific">Gordonia jinghuaiqii</name>
    <dbReference type="NCBI Taxonomy" id="2758710"/>
    <lineage>
        <taxon>Bacteria</taxon>
        <taxon>Bacillati</taxon>
        <taxon>Actinomycetota</taxon>
        <taxon>Actinomycetes</taxon>
        <taxon>Mycobacteriales</taxon>
        <taxon>Gordoniaceae</taxon>
        <taxon>Gordonia</taxon>
    </lineage>
</organism>
<dbReference type="Proteomes" id="UP000515663">
    <property type="component" value="Chromosome"/>
</dbReference>
<dbReference type="InterPro" id="IPR036390">
    <property type="entry name" value="WH_DNA-bd_sf"/>
</dbReference>
<dbReference type="GO" id="GO:0003700">
    <property type="term" value="F:DNA-binding transcription factor activity"/>
    <property type="evidence" value="ECO:0007669"/>
    <property type="project" value="InterPro"/>
</dbReference>
<dbReference type="SUPFAM" id="SSF53383">
    <property type="entry name" value="PLP-dependent transferases"/>
    <property type="match status" value="1"/>
</dbReference>
<feature type="region of interest" description="Disordered" evidence="6">
    <location>
        <begin position="1"/>
        <end position="25"/>
    </location>
</feature>
<dbReference type="InterPro" id="IPR000524">
    <property type="entry name" value="Tscrpt_reg_HTH_GntR"/>
</dbReference>
<evidence type="ECO:0000256" key="5">
    <source>
        <dbReference type="ARBA" id="ARBA00023163"/>
    </source>
</evidence>
<evidence type="ECO:0000256" key="6">
    <source>
        <dbReference type="SAM" id="MobiDB-lite"/>
    </source>
</evidence>